<dbReference type="AlphaFoldDB" id="A0A3B1E1P2"/>
<name>A0A3B1E1P2_9ZZZZ</name>
<protein>
    <submittedName>
        <fullName evidence="1">Uncharacterized protein</fullName>
    </submittedName>
</protein>
<organism evidence="1">
    <name type="scientific">hydrothermal vent metagenome</name>
    <dbReference type="NCBI Taxonomy" id="652676"/>
    <lineage>
        <taxon>unclassified sequences</taxon>
        <taxon>metagenomes</taxon>
        <taxon>ecological metagenomes</taxon>
    </lineage>
</organism>
<reference evidence="1" key="1">
    <citation type="submission" date="2018-10" db="EMBL/GenBank/DDBJ databases">
        <authorList>
            <person name="Aoki K."/>
        </authorList>
    </citation>
    <scope>NUCLEOTIDE SEQUENCE</scope>
</reference>
<sequence length="185" mass="21821">MKKLSGIANQIRNHTYSYTGKGAFEAIANSFHTEIIDWLENLIPLQKQISFLEEKTGTLFQKRNYTRILTKLFPAEYKEFVSINILVRDANVIAKYYKNEFNTTILHAKLIEDNYLKYPGKYQKYVEFEYFQKFTMMYRDEMLMGLEVQDDTQKRHKKTISSNNVENKKAESSNDADWLDLLAGK</sequence>
<evidence type="ECO:0000313" key="1">
    <source>
        <dbReference type="EMBL" id="VAY87579.1"/>
    </source>
</evidence>
<dbReference type="EMBL" id="UOYO01000026">
    <property type="protein sequence ID" value="VAY87579.1"/>
    <property type="molecule type" value="Genomic_DNA"/>
</dbReference>
<accession>A0A3B1E1P2</accession>
<proteinExistence type="predicted"/>
<gene>
    <name evidence="1" type="ORF">MNB_ARC-1_480</name>
</gene>